<accession>A0A6V7TZS3</accession>
<protein>
    <submittedName>
        <fullName evidence="2">Uncharacterized protein</fullName>
    </submittedName>
</protein>
<comment type="caution">
    <text evidence="2">The sequence shown here is derived from an EMBL/GenBank/DDBJ whole genome shotgun (WGS) entry which is preliminary data.</text>
</comment>
<organism evidence="2 3">
    <name type="scientific">Meloidogyne enterolobii</name>
    <name type="common">Root-knot nematode worm</name>
    <name type="synonym">Meloidogyne mayaguensis</name>
    <dbReference type="NCBI Taxonomy" id="390850"/>
    <lineage>
        <taxon>Eukaryota</taxon>
        <taxon>Metazoa</taxon>
        <taxon>Ecdysozoa</taxon>
        <taxon>Nematoda</taxon>
        <taxon>Chromadorea</taxon>
        <taxon>Rhabditida</taxon>
        <taxon>Tylenchina</taxon>
        <taxon>Tylenchomorpha</taxon>
        <taxon>Tylenchoidea</taxon>
        <taxon>Meloidogynidae</taxon>
        <taxon>Meloidogyninae</taxon>
        <taxon>Meloidogyne</taxon>
    </lineage>
</organism>
<reference evidence="2 3" key="1">
    <citation type="submission" date="2020-08" db="EMBL/GenBank/DDBJ databases">
        <authorList>
            <person name="Koutsovoulos G."/>
            <person name="Danchin GJ E."/>
        </authorList>
    </citation>
    <scope>NUCLEOTIDE SEQUENCE [LARGE SCALE GENOMIC DNA]</scope>
</reference>
<keyword evidence="1" id="KW-0732">Signal</keyword>
<dbReference type="EMBL" id="CAJEWN010000025">
    <property type="protein sequence ID" value="CAD2140586.1"/>
    <property type="molecule type" value="Genomic_DNA"/>
</dbReference>
<name>A0A6V7TZS3_MELEN</name>
<evidence type="ECO:0000313" key="3">
    <source>
        <dbReference type="Proteomes" id="UP000580250"/>
    </source>
</evidence>
<proteinExistence type="predicted"/>
<feature type="chain" id="PRO_5028061365" evidence="1">
    <location>
        <begin position="19"/>
        <end position="165"/>
    </location>
</feature>
<evidence type="ECO:0000256" key="1">
    <source>
        <dbReference type="SAM" id="SignalP"/>
    </source>
</evidence>
<feature type="signal peptide" evidence="1">
    <location>
        <begin position="1"/>
        <end position="18"/>
    </location>
</feature>
<evidence type="ECO:0000313" key="2">
    <source>
        <dbReference type="EMBL" id="CAD2140586.1"/>
    </source>
</evidence>
<sequence length="165" mass="18892">MQNLNLLIIFIKFSFVFGMFRGHGGGSSSKTLQKSPPPPSPDHKIVASEEVDDLVLEQLMEIVSPNNKTDLDLLNIINTETNTISHQKEKYKKAFDYLNDKLNKIQDKIKNYKKPVVIDLALSNELTNYKHKEEKIIKMIDIINEALFNISSHVEILIEEGRINL</sequence>
<dbReference type="AlphaFoldDB" id="A0A6V7TZS3"/>
<dbReference type="Proteomes" id="UP000580250">
    <property type="component" value="Unassembled WGS sequence"/>
</dbReference>
<gene>
    <name evidence="2" type="ORF">MENT_LOCUS6565</name>
</gene>